<dbReference type="InterPro" id="IPR036770">
    <property type="entry name" value="Ankyrin_rpt-contain_sf"/>
</dbReference>
<dbReference type="SUPFAM" id="SSF48403">
    <property type="entry name" value="Ankyrin repeat"/>
    <property type="match status" value="1"/>
</dbReference>
<dbReference type="PANTHER" id="PTHR24198">
    <property type="entry name" value="ANKYRIN REPEAT AND PROTEIN KINASE DOMAIN-CONTAINING PROTEIN"/>
    <property type="match status" value="1"/>
</dbReference>
<dbReference type="InterPro" id="IPR020683">
    <property type="entry name" value="DUF3447"/>
</dbReference>
<evidence type="ECO:0000313" key="6">
    <source>
        <dbReference type="Proteomes" id="UP001470230"/>
    </source>
</evidence>
<evidence type="ECO:0000256" key="3">
    <source>
        <dbReference type="PROSITE-ProRule" id="PRU00023"/>
    </source>
</evidence>
<evidence type="ECO:0000256" key="2">
    <source>
        <dbReference type="ARBA" id="ARBA00023043"/>
    </source>
</evidence>
<dbReference type="Proteomes" id="UP001470230">
    <property type="component" value="Unassembled WGS sequence"/>
</dbReference>
<protein>
    <recommendedName>
        <fullName evidence="4">DUF3447 domain-containing protein</fullName>
    </recommendedName>
</protein>
<dbReference type="EMBL" id="JAPFFF010000054">
    <property type="protein sequence ID" value="KAK8838900.1"/>
    <property type="molecule type" value="Genomic_DNA"/>
</dbReference>
<accession>A0ABR2GY87</accession>
<sequence length="562" mass="64725">MCADSQEQLNNFLKIADLQDELLALDFSDESELNSFSQELFESSLLDSKMTFRSVLISIYTCYLCRPHSGMNYIDLFIKIAKNPKNHMHSDDYILSLTNTFFIYHLYKSGLVTINSIYEQSRRQSIFFSFFYPEIAQNYQDSRLTNDSVLESIKKSVISGGYTYEDNDIESILDKFVELRSKGENPNPIALSIRNDNVEQLQTLLSQTNTPFNQKVKYSLFERFIFINEEKIDLAPTLIEYAAFFGSIETFKFLYQNVDTFPEKITEYAVAGGNYEIIHLCEQLKANFTNDILMTSIRFFQSDITSYLEENFGFQKTINEASKSIVYYNLRALIDCEATLREDPNQYNYKGLTVLSLASLNGDLDITNYLITTFHDSIDINKQTSDGDSPFSFACKYGHLDLVEYFSKLEEIDVNSCNNFGSTGLHYAASNDYIDIVKFLCQLPKIELNMTDRFGATPLMLAAKNGNTDIMKFLAEQPKILIYESESFRMSILECAAASGRKDILQLAWELVLDSIKDKFDKKEFVENNQVFKVHLKICLTIGERNKLNDVTDFLKKKMENF</sequence>
<dbReference type="Pfam" id="PF00023">
    <property type="entry name" value="Ank"/>
    <property type="match status" value="1"/>
</dbReference>
<keyword evidence="2 3" id="KW-0040">ANK repeat</keyword>
<dbReference type="InterPro" id="IPR002110">
    <property type="entry name" value="Ankyrin_rpt"/>
</dbReference>
<keyword evidence="6" id="KW-1185">Reference proteome</keyword>
<feature type="repeat" description="ANK" evidence="3">
    <location>
        <begin position="454"/>
        <end position="476"/>
    </location>
</feature>
<evidence type="ECO:0000313" key="5">
    <source>
        <dbReference type="EMBL" id="KAK8838900.1"/>
    </source>
</evidence>
<dbReference type="Gene3D" id="1.25.40.20">
    <property type="entry name" value="Ankyrin repeat-containing domain"/>
    <property type="match status" value="1"/>
</dbReference>
<evidence type="ECO:0000259" key="4">
    <source>
        <dbReference type="Pfam" id="PF11929"/>
    </source>
</evidence>
<reference evidence="5 6" key="1">
    <citation type="submission" date="2024-04" db="EMBL/GenBank/DDBJ databases">
        <title>Tritrichomonas musculus Genome.</title>
        <authorList>
            <person name="Alves-Ferreira E."/>
            <person name="Grigg M."/>
            <person name="Lorenzi H."/>
            <person name="Galac M."/>
        </authorList>
    </citation>
    <scope>NUCLEOTIDE SEQUENCE [LARGE SCALE GENOMIC DNA]</scope>
    <source>
        <strain evidence="5 6">EAF2021</strain>
    </source>
</reference>
<dbReference type="Pfam" id="PF11929">
    <property type="entry name" value="DUF3447"/>
    <property type="match status" value="1"/>
</dbReference>
<dbReference type="SMART" id="SM00248">
    <property type="entry name" value="ANK"/>
    <property type="match status" value="5"/>
</dbReference>
<organism evidence="5 6">
    <name type="scientific">Tritrichomonas musculus</name>
    <dbReference type="NCBI Taxonomy" id="1915356"/>
    <lineage>
        <taxon>Eukaryota</taxon>
        <taxon>Metamonada</taxon>
        <taxon>Parabasalia</taxon>
        <taxon>Tritrichomonadida</taxon>
        <taxon>Tritrichomonadidae</taxon>
        <taxon>Tritrichomonas</taxon>
    </lineage>
</organism>
<feature type="domain" description="DUF3447" evidence="4">
    <location>
        <begin position="262"/>
        <end position="334"/>
    </location>
</feature>
<dbReference type="PROSITE" id="PS50088">
    <property type="entry name" value="ANK_REPEAT"/>
    <property type="match status" value="1"/>
</dbReference>
<evidence type="ECO:0000256" key="1">
    <source>
        <dbReference type="ARBA" id="ARBA00022737"/>
    </source>
</evidence>
<name>A0ABR2GY87_9EUKA</name>
<dbReference type="PANTHER" id="PTHR24198:SF165">
    <property type="entry name" value="ANKYRIN REPEAT-CONTAINING PROTEIN-RELATED"/>
    <property type="match status" value="1"/>
</dbReference>
<proteinExistence type="predicted"/>
<dbReference type="Pfam" id="PF12796">
    <property type="entry name" value="Ank_2"/>
    <property type="match status" value="1"/>
</dbReference>
<keyword evidence="1" id="KW-0677">Repeat</keyword>
<gene>
    <name evidence="5" type="ORF">M9Y10_032943</name>
</gene>
<dbReference type="PROSITE" id="PS50297">
    <property type="entry name" value="ANK_REP_REGION"/>
    <property type="match status" value="1"/>
</dbReference>
<comment type="caution">
    <text evidence="5">The sequence shown here is derived from an EMBL/GenBank/DDBJ whole genome shotgun (WGS) entry which is preliminary data.</text>
</comment>